<dbReference type="InterPro" id="IPR027417">
    <property type="entry name" value="P-loop_NTPase"/>
</dbReference>
<dbReference type="PROSITE" id="PS00301">
    <property type="entry name" value="G_TR_1"/>
    <property type="match status" value="1"/>
</dbReference>
<dbReference type="InterPro" id="IPR050100">
    <property type="entry name" value="TRAFAC_GTPase_members"/>
</dbReference>
<evidence type="ECO:0000313" key="9">
    <source>
        <dbReference type="Proteomes" id="UP000813462"/>
    </source>
</evidence>
<keyword evidence="5" id="KW-0648">Protein biosynthesis</keyword>
<comment type="similarity">
    <text evidence="2">Belongs to the TRAFAC class translation factor GTPase superfamily. Classic translation factor GTPase family. EF-Tu/EF-1A subfamily.</text>
</comment>
<organism evidence="8 9">
    <name type="scientific">Ziziphus jujuba var. spinosa</name>
    <dbReference type="NCBI Taxonomy" id="714518"/>
    <lineage>
        <taxon>Eukaryota</taxon>
        <taxon>Viridiplantae</taxon>
        <taxon>Streptophyta</taxon>
        <taxon>Embryophyta</taxon>
        <taxon>Tracheophyta</taxon>
        <taxon>Spermatophyta</taxon>
        <taxon>Magnoliopsida</taxon>
        <taxon>eudicotyledons</taxon>
        <taxon>Gunneridae</taxon>
        <taxon>Pentapetalae</taxon>
        <taxon>rosids</taxon>
        <taxon>fabids</taxon>
        <taxon>Rosales</taxon>
        <taxon>Rhamnaceae</taxon>
        <taxon>Paliureae</taxon>
        <taxon>Ziziphus</taxon>
    </lineage>
</organism>
<dbReference type="GO" id="GO:0005525">
    <property type="term" value="F:GTP binding"/>
    <property type="evidence" value="ECO:0007669"/>
    <property type="project" value="UniProtKB-KW"/>
</dbReference>
<dbReference type="FunFam" id="2.40.30.10:FF:000005">
    <property type="entry name" value="Elongation factor 1-alpha"/>
    <property type="match status" value="1"/>
</dbReference>
<comment type="caution">
    <text evidence="8">The sequence shown here is derived from an EMBL/GenBank/DDBJ whole genome shotgun (WGS) entry which is preliminary data.</text>
</comment>
<dbReference type="InterPro" id="IPR009001">
    <property type="entry name" value="Transl_elong_EF1A/Init_IF2_C"/>
</dbReference>
<sequence length="351" mass="38689">MNRSSCEYAWVLDKLKAERERGITIDASSLAFGTPKYIVTVSDAPGHRDFIKNMITGTSKADCAVLIIDSTPDGFEVGFSMNGQTREHALLAHTLGVKQLICYCNKVTICLKGLNNLDWYHGPTLLDALDQIEEPKRPFDKPLRLPIQDVYRIGRIGTVPVGRIETGILKAGMKTVNAEDLKHGHVASNLKDDPAKKAASFTSQVIIMNHPALLFNRCALTLICHTARVAVKVAEILSKIDRRSGKEIEREPEFLKNGDAAVMKMVPIEPIVVEAFSDVEKKEYPYGASNKKFDAKEATKRSGAALRAALPLLAVGVQCFLGGGQMSIDRIAFSFMLEKYCVKQNRNNVVV</sequence>
<dbReference type="GO" id="GO:0003746">
    <property type="term" value="F:translation elongation factor activity"/>
    <property type="evidence" value="ECO:0007669"/>
    <property type="project" value="UniProtKB-KW"/>
</dbReference>
<reference evidence="8" key="1">
    <citation type="journal article" date="2021" name="Front. Plant Sci.">
        <title>Chromosome-Scale Genome Assembly for Chinese Sour Jujube and Insights Into Its Genome Evolution and Domestication Signature.</title>
        <authorList>
            <person name="Shen L.-Y."/>
            <person name="Luo H."/>
            <person name="Wang X.-L."/>
            <person name="Wang X.-M."/>
            <person name="Qiu X.-J."/>
            <person name="Liu H."/>
            <person name="Zhou S.-S."/>
            <person name="Jia K.-H."/>
            <person name="Nie S."/>
            <person name="Bao Y.-T."/>
            <person name="Zhang R.-G."/>
            <person name="Yun Q.-Z."/>
            <person name="Chai Y.-H."/>
            <person name="Lu J.-Y."/>
            <person name="Li Y."/>
            <person name="Zhao S.-W."/>
            <person name="Mao J.-F."/>
            <person name="Jia S.-G."/>
            <person name="Mao Y.-M."/>
        </authorList>
    </citation>
    <scope>NUCLEOTIDE SEQUENCE</scope>
    <source>
        <strain evidence="8">AT0</strain>
        <tissue evidence="8">Leaf</tissue>
    </source>
</reference>
<evidence type="ECO:0000256" key="6">
    <source>
        <dbReference type="ARBA" id="ARBA00023134"/>
    </source>
</evidence>
<evidence type="ECO:0000313" key="8">
    <source>
        <dbReference type="EMBL" id="KAH7521715.1"/>
    </source>
</evidence>
<dbReference type="Pfam" id="PF00009">
    <property type="entry name" value="GTP_EFTU"/>
    <property type="match status" value="1"/>
</dbReference>
<keyword evidence="4" id="KW-0251">Elongation factor</keyword>
<dbReference type="InterPro" id="IPR054696">
    <property type="entry name" value="GTP-eEF1A_C"/>
</dbReference>
<dbReference type="Gene3D" id="3.40.50.300">
    <property type="entry name" value="P-loop containing nucleotide triphosphate hydrolases"/>
    <property type="match status" value="1"/>
</dbReference>
<evidence type="ECO:0000256" key="5">
    <source>
        <dbReference type="ARBA" id="ARBA00022917"/>
    </source>
</evidence>
<dbReference type="PROSITE" id="PS51722">
    <property type="entry name" value="G_TR_2"/>
    <property type="match status" value="1"/>
</dbReference>
<evidence type="ECO:0000256" key="4">
    <source>
        <dbReference type="ARBA" id="ARBA00022768"/>
    </source>
</evidence>
<evidence type="ECO:0000256" key="1">
    <source>
        <dbReference type="ARBA" id="ARBA00003982"/>
    </source>
</evidence>
<dbReference type="SUPFAM" id="SSF50465">
    <property type="entry name" value="EF-Tu/eEF-1alpha/eIF2-gamma C-terminal domain"/>
    <property type="match status" value="1"/>
</dbReference>
<dbReference type="PANTHER" id="PTHR23115">
    <property type="entry name" value="TRANSLATION FACTOR"/>
    <property type="match status" value="1"/>
</dbReference>
<dbReference type="InterPro" id="IPR000795">
    <property type="entry name" value="T_Tr_GTP-bd_dom"/>
</dbReference>
<evidence type="ECO:0000256" key="2">
    <source>
        <dbReference type="ARBA" id="ARBA00007249"/>
    </source>
</evidence>
<dbReference type="SUPFAM" id="SSF52540">
    <property type="entry name" value="P-loop containing nucleoside triphosphate hydrolases"/>
    <property type="match status" value="1"/>
</dbReference>
<dbReference type="Gene3D" id="2.40.30.10">
    <property type="entry name" value="Translation factors"/>
    <property type="match status" value="2"/>
</dbReference>
<dbReference type="GO" id="GO:0003924">
    <property type="term" value="F:GTPase activity"/>
    <property type="evidence" value="ECO:0007669"/>
    <property type="project" value="InterPro"/>
</dbReference>
<comment type="function">
    <text evidence="1">This protein promotes the GTP-dependent binding of aminoacyl-tRNA to the A-site of ribosomes during protein biosynthesis.</text>
</comment>
<protein>
    <recommendedName>
        <fullName evidence="7">Tr-type G domain-containing protein</fullName>
    </recommendedName>
</protein>
<feature type="domain" description="Tr-type G" evidence="7">
    <location>
        <begin position="1"/>
        <end position="195"/>
    </location>
</feature>
<keyword evidence="6" id="KW-0342">GTP-binding</keyword>
<keyword evidence="3" id="KW-0547">Nucleotide-binding</keyword>
<dbReference type="EMBL" id="JAEACU010000007">
    <property type="protein sequence ID" value="KAH7521715.1"/>
    <property type="molecule type" value="Genomic_DNA"/>
</dbReference>
<dbReference type="AlphaFoldDB" id="A0A978V2Y2"/>
<name>A0A978V2Y2_ZIZJJ</name>
<dbReference type="InterPro" id="IPR031157">
    <property type="entry name" value="G_TR_CS"/>
</dbReference>
<dbReference type="PRINTS" id="PR00315">
    <property type="entry name" value="ELONGATNFCT"/>
</dbReference>
<dbReference type="Pfam" id="PF22594">
    <property type="entry name" value="GTP-eEF1A_C"/>
    <property type="match status" value="1"/>
</dbReference>
<gene>
    <name evidence="8" type="ORF">FEM48_Zijuj07G0062100</name>
</gene>
<evidence type="ECO:0000256" key="3">
    <source>
        <dbReference type="ARBA" id="ARBA00022741"/>
    </source>
</evidence>
<accession>A0A978V2Y2</accession>
<proteinExistence type="inferred from homology"/>
<evidence type="ECO:0000259" key="7">
    <source>
        <dbReference type="PROSITE" id="PS51722"/>
    </source>
</evidence>
<dbReference type="Proteomes" id="UP000813462">
    <property type="component" value="Unassembled WGS sequence"/>
</dbReference>